<dbReference type="SUPFAM" id="SSF56801">
    <property type="entry name" value="Acetyl-CoA synthetase-like"/>
    <property type="match status" value="1"/>
</dbReference>
<dbReference type="InterPro" id="IPR045851">
    <property type="entry name" value="AMP-bd_C_sf"/>
</dbReference>
<dbReference type="Pfam" id="PF00501">
    <property type="entry name" value="AMP-binding"/>
    <property type="match status" value="1"/>
</dbReference>
<dbReference type="PROSITE" id="PS00455">
    <property type="entry name" value="AMP_BINDING"/>
    <property type="match status" value="1"/>
</dbReference>
<protein>
    <submittedName>
        <fullName evidence="3">AMP-dependent synthetase</fullName>
    </submittedName>
</protein>
<dbReference type="Pfam" id="PF13193">
    <property type="entry name" value="AMP-binding_C"/>
    <property type="match status" value="1"/>
</dbReference>
<evidence type="ECO:0000313" key="4">
    <source>
        <dbReference type="Proteomes" id="UP000287547"/>
    </source>
</evidence>
<evidence type="ECO:0000259" key="1">
    <source>
        <dbReference type="Pfam" id="PF00501"/>
    </source>
</evidence>
<organism evidence="3 4">
    <name type="scientific">Kibdelosporangium aridum</name>
    <dbReference type="NCBI Taxonomy" id="2030"/>
    <lineage>
        <taxon>Bacteria</taxon>
        <taxon>Bacillati</taxon>
        <taxon>Actinomycetota</taxon>
        <taxon>Actinomycetes</taxon>
        <taxon>Pseudonocardiales</taxon>
        <taxon>Pseudonocardiaceae</taxon>
        <taxon>Kibdelosporangium</taxon>
    </lineage>
</organism>
<proteinExistence type="predicted"/>
<dbReference type="InterPro" id="IPR020845">
    <property type="entry name" value="AMP-binding_CS"/>
</dbReference>
<dbReference type="GO" id="GO:0043041">
    <property type="term" value="P:amino acid activation for nonribosomal peptide biosynthetic process"/>
    <property type="evidence" value="ECO:0007669"/>
    <property type="project" value="TreeGrafter"/>
</dbReference>
<dbReference type="GO" id="GO:0044550">
    <property type="term" value="P:secondary metabolite biosynthetic process"/>
    <property type="evidence" value="ECO:0007669"/>
    <property type="project" value="TreeGrafter"/>
</dbReference>
<name>A0A428Z4P0_KIBAR</name>
<dbReference type="RefSeq" id="WP_037267993.1">
    <property type="nucleotide sequence ID" value="NZ_QHKI01000025.1"/>
</dbReference>
<evidence type="ECO:0000313" key="3">
    <source>
        <dbReference type="EMBL" id="RSM81604.1"/>
    </source>
</evidence>
<comment type="caution">
    <text evidence="3">The sequence shown here is derived from an EMBL/GenBank/DDBJ whole genome shotgun (WGS) entry which is preliminary data.</text>
</comment>
<dbReference type="PANTHER" id="PTHR45527">
    <property type="entry name" value="NONRIBOSOMAL PEPTIDE SYNTHETASE"/>
    <property type="match status" value="1"/>
</dbReference>
<dbReference type="InterPro" id="IPR025110">
    <property type="entry name" value="AMP-bd_C"/>
</dbReference>
<dbReference type="GO" id="GO:0005737">
    <property type="term" value="C:cytoplasm"/>
    <property type="evidence" value="ECO:0007669"/>
    <property type="project" value="TreeGrafter"/>
</dbReference>
<dbReference type="InterPro" id="IPR042099">
    <property type="entry name" value="ANL_N_sf"/>
</dbReference>
<dbReference type="GO" id="GO:0031177">
    <property type="term" value="F:phosphopantetheine binding"/>
    <property type="evidence" value="ECO:0007669"/>
    <property type="project" value="TreeGrafter"/>
</dbReference>
<accession>A0A428Z4P0</accession>
<evidence type="ECO:0000259" key="2">
    <source>
        <dbReference type="Pfam" id="PF13193"/>
    </source>
</evidence>
<feature type="domain" description="AMP-binding enzyme C-terminal" evidence="2">
    <location>
        <begin position="407"/>
        <end position="481"/>
    </location>
</feature>
<dbReference type="Proteomes" id="UP000287547">
    <property type="component" value="Unassembled WGS sequence"/>
</dbReference>
<dbReference type="OrthoDB" id="3243414at2"/>
<dbReference type="Gene3D" id="3.30.300.30">
    <property type="match status" value="1"/>
</dbReference>
<gene>
    <name evidence="3" type="ORF">DMH04_27385</name>
</gene>
<dbReference type="AlphaFoldDB" id="A0A428Z4P0"/>
<feature type="domain" description="AMP-dependent synthetase/ligase" evidence="1">
    <location>
        <begin position="9"/>
        <end position="348"/>
    </location>
</feature>
<dbReference type="Gene3D" id="3.40.50.12780">
    <property type="entry name" value="N-terminal domain of ligase-like"/>
    <property type="match status" value="1"/>
</dbReference>
<dbReference type="EMBL" id="QHKI01000025">
    <property type="protein sequence ID" value="RSM81604.1"/>
    <property type="molecule type" value="Genomic_DNA"/>
</dbReference>
<dbReference type="PANTHER" id="PTHR45527:SF1">
    <property type="entry name" value="FATTY ACID SYNTHASE"/>
    <property type="match status" value="1"/>
</dbReference>
<reference evidence="3 4" key="1">
    <citation type="submission" date="2018-05" db="EMBL/GenBank/DDBJ databases">
        <title>Evolution of GPA BGCs.</title>
        <authorList>
            <person name="Waglechner N."/>
            <person name="Wright G.D."/>
        </authorList>
    </citation>
    <scope>NUCLEOTIDE SEQUENCE [LARGE SCALE GENOMIC DNA]</scope>
    <source>
        <strain evidence="3 4">A82846</strain>
    </source>
</reference>
<dbReference type="InterPro" id="IPR000873">
    <property type="entry name" value="AMP-dep_synth/lig_dom"/>
</dbReference>
<sequence length="491" mass="53613">MTLIRSLVHAMTQYPGEIAIADGENEYTYSMLDQVSAEIAGGLRARGIGPGDLVCLYSTRTWLRVCALMGAWRAGVGVVSIDPAQPRARVERILNRVKPRLLLREPTVEEFDSNIPEVTYLGARGEASTELVDGPIAYVVATSGSTGEPKAVAAPPVVLADLVEWHRTHWRHDAVPHTLNAAAVGFDVGYEEVASALVAGAKLVLVDDHQRRDPFDLVDLITIHQVARTFQPVGGLHGIAMAAAFSGAVPSLREIFVGGERLVINDEVRKFCADNHIQLTNEYGPSETHVVMQYRLSGSPWEWPDHPPIGSVIASAEPLLVEDGVLRAFKRGEEGELVIAGRCVGLYYIGDEELTAQRFRELPHEDGGVRRGYSTGDLVTYDGENFHFVSRVDDQLKVNGYRVEPGEVESVLTRLAGVRRIAVIGVGREAATALVACYVRQDGAEVSEADLRAACARELPEYMMPSHFREFTSLPVNANGKVDRAAIRAQF</sequence>